<feature type="region of interest" description="Disordered" evidence="1">
    <location>
        <begin position="44"/>
        <end position="63"/>
    </location>
</feature>
<protein>
    <submittedName>
        <fullName evidence="2">Uncharacterized protein</fullName>
    </submittedName>
</protein>
<name>A0AAN0VF42_9PROT</name>
<evidence type="ECO:0000313" key="3">
    <source>
        <dbReference type="Proteomes" id="UP000019438"/>
    </source>
</evidence>
<reference evidence="3" key="1">
    <citation type="submission" date="2012-06" db="EMBL/GenBank/DDBJ databases">
        <title>Genome analysis of multiple Granulibacter bethesdensis isolates demonstrates substantial genome diversity.</title>
        <authorList>
            <person name="Greenberg D.E."/>
            <person name="Porcella S.F."/>
            <person name="Zarember K."/>
            <person name="Zelazny A.M."/>
            <person name="Bruno D."/>
            <person name="Martens C."/>
            <person name="Barbian K.D."/>
            <person name="Jaske E."/>
            <person name="Holland S.M."/>
        </authorList>
    </citation>
    <scope>NUCLEOTIDE SEQUENCE [LARGE SCALE GENOMIC DNA]</scope>
    <source>
        <strain evidence="3">CGDNIH3</strain>
    </source>
</reference>
<dbReference type="AlphaFoldDB" id="A0AAN0VF42"/>
<evidence type="ECO:0000256" key="1">
    <source>
        <dbReference type="SAM" id="MobiDB-lite"/>
    </source>
</evidence>
<dbReference type="KEGG" id="gbc:GbCGDNIH3_0378"/>
<organism evidence="2 3">
    <name type="scientific">Granulibacter bethesdensis</name>
    <dbReference type="NCBI Taxonomy" id="364410"/>
    <lineage>
        <taxon>Bacteria</taxon>
        <taxon>Pseudomonadati</taxon>
        <taxon>Pseudomonadota</taxon>
        <taxon>Alphaproteobacteria</taxon>
        <taxon>Acetobacterales</taxon>
        <taxon>Acetobacteraceae</taxon>
        <taxon>Granulibacter</taxon>
    </lineage>
</organism>
<accession>A0AAN0VF42</accession>
<dbReference type="Proteomes" id="UP000019438">
    <property type="component" value="Chromosome"/>
</dbReference>
<gene>
    <name evidence="2" type="ORF">GbCGDNIH3_0378</name>
</gene>
<evidence type="ECO:0000313" key="2">
    <source>
        <dbReference type="EMBL" id="AHJ62145.1"/>
    </source>
</evidence>
<sequence>MGIKERKAGHKAVSCTAFLPEAGRGGLSIGRDTQALADRGGNVQLRSGQDWRRKAARWQTKGQTKGQIGMRCEVMIPLRVARSGKLF</sequence>
<dbReference type="EMBL" id="CP003181">
    <property type="protein sequence ID" value="AHJ62145.1"/>
    <property type="molecule type" value="Genomic_DNA"/>
</dbReference>
<proteinExistence type="predicted"/>